<keyword evidence="1" id="KW-1185">Reference proteome</keyword>
<reference evidence="2" key="1">
    <citation type="journal article" date="2019" name="Mol. Biol. Evol.">
        <title>Blast fungal genomes show frequent chromosomal changes, gene gains and losses, and effector gene turnover.</title>
        <authorList>
            <person name="Gomez Luciano L.B."/>
            <person name="Jason Tsai I."/>
            <person name="Chuma I."/>
            <person name="Tosa Y."/>
            <person name="Chen Y.H."/>
            <person name="Li J.Y."/>
            <person name="Li M.Y."/>
            <person name="Jade Lu M.Y."/>
            <person name="Nakayashiki H."/>
            <person name="Li W.H."/>
        </authorList>
    </citation>
    <scope>NUCLEOTIDE SEQUENCE</scope>
    <source>
        <strain evidence="2">NI907</strain>
    </source>
</reference>
<evidence type="ECO:0000313" key="1">
    <source>
        <dbReference type="Proteomes" id="UP000515153"/>
    </source>
</evidence>
<organism evidence="1 2">
    <name type="scientific">Pyricularia grisea</name>
    <name type="common">Crabgrass-specific blast fungus</name>
    <name type="synonym">Magnaporthe grisea</name>
    <dbReference type="NCBI Taxonomy" id="148305"/>
    <lineage>
        <taxon>Eukaryota</taxon>
        <taxon>Fungi</taxon>
        <taxon>Dikarya</taxon>
        <taxon>Ascomycota</taxon>
        <taxon>Pezizomycotina</taxon>
        <taxon>Sordariomycetes</taxon>
        <taxon>Sordariomycetidae</taxon>
        <taxon>Magnaporthales</taxon>
        <taxon>Pyriculariaceae</taxon>
        <taxon>Pyricularia</taxon>
    </lineage>
</organism>
<dbReference type="KEGG" id="pgri:PgNI_07468"/>
<accession>A0A6P8B2Q0</accession>
<proteinExistence type="predicted"/>
<dbReference type="Proteomes" id="UP000515153">
    <property type="component" value="Unplaced"/>
</dbReference>
<protein>
    <submittedName>
        <fullName evidence="2">Uncharacterized protein</fullName>
    </submittedName>
</protein>
<dbReference type="AlphaFoldDB" id="A0A6P8B2Q0"/>
<dbReference type="GeneID" id="41962389"/>
<reference evidence="2" key="3">
    <citation type="submission" date="2025-08" db="UniProtKB">
        <authorList>
            <consortium name="RefSeq"/>
        </authorList>
    </citation>
    <scope>IDENTIFICATION</scope>
    <source>
        <strain evidence="2">NI907</strain>
    </source>
</reference>
<dbReference type="RefSeq" id="XP_030981304.1">
    <property type="nucleotide sequence ID" value="XM_031127480.1"/>
</dbReference>
<sequence>MFKEIGAEVGLGLNDLLHYLYHNPGITCVKIDWCWQFVLAWPLGTPKKRQGFGSRLSRVAVAEGCVGSGFVFDGFKKGFLFVVARRDERFLYDYKLVSSGSVLE</sequence>
<name>A0A6P8B2Q0_PYRGI</name>
<evidence type="ECO:0000313" key="2">
    <source>
        <dbReference type="RefSeq" id="XP_030981304.1"/>
    </source>
</evidence>
<reference evidence="2" key="2">
    <citation type="submission" date="2019-10" db="EMBL/GenBank/DDBJ databases">
        <authorList>
            <consortium name="NCBI Genome Project"/>
        </authorList>
    </citation>
    <scope>NUCLEOTIDE SEQUENCE</scope>
    <source>
        <strain evidence="2">NI907</strain>
    </source>
</reference>
<gene>
    <name evidence="2" type="ORF">PgNI_07468</name>
</gene>